<dbReference type="Proteomes" id="UP001207742">
    <property type="component" value="Unassembled WGS sequence"/>
</dbReference>
<dbReference type="InterPro" id="IPR027372">
    <property type="entry name" value="Phytase-like_dom"/>
</dbReference>
<dbReference type="PANTHER" id="PTHR37957">
    <property type="entry name" value="BLR7070 PROTEIN"/>
    <property type="match status" value="1"/>
</dbReference>
<feature type="chain" id="PRO_5045170814" evidence="1">
    <location>
        <begin position="24"/>
        <end position="385"/>
    </location>
</feature>
<evidence type="ECO:0000256" key="1">
    <source>
        <dbReference type="SAM" id="SignalP"/>
    </source>
</evidence>
<feature type="domain" description="Phytase-like" evidence="2">
    <location>
        <begin position="52"/>
        <end position="367"/>
    </location>
</feature>
<evidence type="ECO:0000313" key="3">
    <source>
        <dbReference type="EMBL" id="MCW3487786.1"/>
    </source>
</evidence>
<keyword evidence="4" id="KW-1185">Reference proteome</keyword>
<dbReference type="EMBL" id="JAPDNS010000002">
    <property type="protein sequence ID" value="MCW3487786.1"/>
    <property type="molecule type" value="Genomic_DNA"/>
</dbReference>
<evidence type="ECO:0000313" key="4">
    <source>
        <dbReference type="Proteomes" id="UP001207742"/>
    </source>
</evidence>
<dbReference type="Pfam" id="PF13449">
    <property type="entry name" value="Phytase-like"/>
    <property type="match status" value="1"/>
</dbReference>
<proteinExistence type="predicted"/>
<accession>A0ABT3IUW8</accession>
<dbReference type="PROSITE" id="PS51257">
    <property type="entry name" value="PROKAR_LIPOPROTEIN"/>
    <property type="match status" value="1"/>
</dbReference>
<gene>
    <name evidence="3" type="ORF">OL497_28090</name>
</gene>
<feature type="signal peptide" evidence="1">
    <location>
        <begin position="1"/>
        <end position="23"/>
    </location>
</feature>
<comment type="caution">
    <text evidence="3">The sequence shown here is derived from an EMBL/GenBank/DDBJ whole genome shotgun (WGS) entry which is preliminary data.</text>
</comment>
<organism evidence="3 4">
    <name type="scientific">Chitinophaga nivalis</name>
    <dbReference type="NCBI Taxonomy" id="2991709"/>
    <lineage>
        <taxon>Bacteria</taxon>
        <taxon>Pseudomonadati</taxon>
        <taxon>Bacteroidota</taxon>
        <taxon>Chitinophagia</taxon>
        <taxon>Chitinophagales</taxon>
        <taxon>Chitinophagaceae</taxon>
        <taxon>Chitinophaga</taxon>
    </lineage>
</organism>
<evidence type="ECO:0000259" key="2">
    <source>
        <dbReference type="Pfam" id="PF13449"/>
    </source>
</evidence>
<dbReference type="PANTHER" id="PTHR37957:SF1">
    <property type="entry name" value="PHYTASE-LIKE DOMAIN-CONTAINING PROTEIN"/>
    <property type="match status" value="1"/>
</dbReference>
<reference evidence="3 4" key="1">
    <citation type="submission" date="2022-10" db="EMBL/GenBank/DDBJ databases">
        <title>Chitinophaga nivalis PC15 sp. nov., isolated from Pyeongchang county, South Korea.</title>
        <authorList>
            <person name="Trinh H.N."/>
        </authorList>
    </citation>
    <scope>NUCLEOTIDE SEQUENCE [LARGE SCALE GENOMIC DNA]</scope>
    <source>
        <strain evidence="3 4">PC14</strain>
    </source>
</reference>
<protein>
    <submittedName>
        <fullName evidence="3">Esterase-like activity of phytase family protein</fullName>
    </submittedName>
</protein>
<keyword evidence="1" id="KW-0732">Signal</keyword>
<name>A0ABT3IUW8_9BACT</name>
<sequence length="385" mass="42745">MKKYWLLWAVPLLSGIISCSSTRKTTQPVTGIGTLKFIGQYTLPHALSFNNTTVGGLSGIDYDAARQQYYLICDDRSERNPARFYTAKLYFSATAFDSVKITGVTTLRQPDGTAYPDFKTNPALTPDPEALRYNAKKNCMVWSSEGERIVTAKDTLLTNPGVYEISPDGRYIDSFALPAAFAMQAAENGPRRNGVFEGLGFTPDYKTTLVSLEEPRYEDGPRAGIHDTTAYTRIIRYDNRSRQPVAQYAYKLEPVAHPPTPANGFHVNGIADILVLSDHQLLSIERSFSVGVKNCTIKVFLTNLSGATDVSHINSLQQDTRFKPATKTLLFDFSVLGRYIDNIEGVTFGPRLPNGQQTLVFVADDNFSPAEESQFFLFALVPEKQ</sequence>
<dbReference type="RefSeq" id="WP_264734591.1">
    <property type="nucleotide sequence ID" value="NZ_JAPDNR010000001.1"/>
</dbReference>